<accession>A0A0A9AWQ9</accession>
<evidence type="ECO:0000313" key="1">
    <source>
        <dbReference type="EMBL" id="JAD54318.1"/>
    </source>
</evidence>
<reference evidence="1" key="2">
    <citation type="journal article" date="2015" name="Data Brief">
        <title>Shoot transcriptome of the giant reed, Arundo donax.</title>
        <authorList>
            <person name="Barrero R.A."/>
            <person name="Guerrero F.D."/>
            <person name="Moolhuijzen P."/>
            <person name="Goolsby J.A."/>
            <person name="Tidwell J."/>
            <person name="Bellgard S.E."/>
            <person name="Bellgard M.I."/>
        </authorList>
    </citation>
    <scope>NUCLEOTIDE SEQUENCE</scope>
    <source>
        <tissue evidence="1">Shoot tissue taken approximately 20 cm above the soil surface</tissue>
    </source>
</reference>
<name>A0A0A9AWQ9_ARUDO</name>
<reference evidence="1" key="1">
    <citation type="submission" date="2014-09" db="EMBL/GenBank/DDBJ databases">
        <authorList>
            <person name="Magalhaes I.L.F."/>
            <person name="Oliveira U."/>
            <person name="Santos F.R."/>
            <person name="Vidigal T.H.D.A."/>
            <person name="Brescovit A.D."/>
            <person name="Santos A.J."/>
        </authorList>
    </citation>
    <scope>NUCLEOTIDE SEQUENCE</scope>
    <source>
        <tissue evidence="1">Shoot tissue taken approximately 20 cm above the soil surface</tissue>
    </source>
</reference>
<dbReference type="EMBL" id="GBRH01243577">
    <property type="protein sequence ID" value="JAD54318.1"/>
    <property type="molecule type" value="Transcribed_RNA"/>
</dbReference>
<dbReference type="AlphaFoldDB" id="A0A0A9AWQ9"/>
<organism evidence="1">
    <name type="scientific">Arundo donax</name>
    <name type="common">Giant reed</name>
    <name type="synonym">Donax arundinaceus</name>
    <dbReference type="NCBI Taxonomy" id="35708"/>
    <lineage>
        <taxon>Eukaryota</taxon>
        <taxon>Viridiplantae</taxon>
        <taxon>Streptophyta</taxon>
        <taxon>Embryophyta</taxon>
        <taxon>Tracheophyta</taxon>
        <taxon>Spermatophyta</taxon>
        <taxon>Magnoliopsida</taxon>
        <taxon>Liliopsida</taxon>
        <taxon>Poales</taxon>
        <taxon>Poaceae</taxon>
        <taxon>PACMAD clade</taxon>
        <taxon>Arundinoideae</taxon>
        <taxon>Arundineae</taxon>
        <taxon>Arundo</taxon>
    </lineage>
</organism>
<proteinExistence type="predicted"/>
<protein>
    <submittedName>
        <fullName evidence="1">Uncharacterized protein</fullName>
    </submittedName>
</protein>
<sequence length="24" mass="2706">MGSFSDCYLLRRGLSQPHAVLELL</sequence>